<dbReference type="EMBL" id="CP155573">
    <property type="protein sequence ID" value="XFO69110.1"/>
    <property type="molecule type" value="Genomic_DNA"/>
</dbReference>
<name>A0ABZ3IU09_9FIRM</name>
<accession>A0ABZ3IU09</accession>
<sequence>MSPALRIFHWLSPEGKRYCNYRSLPLERIVKGGCLILFLRQPPFTRIVIECLLAAKTIEASTELEENIRK</sequence>
<reference evidence="1" key="1">
    <citation type="submission" date="2024-05" db="EMBL/GenBank/DDBJ databases">
        <title>Isolation and characterization of Sporomusa carbonis sp. nov., a carboxydotrophic hydrogenogen in the genus of Sporomusa isolated from a charcoal burning pile.</title>
        <authorList>
            <person name="Boeer T."/>
            <person name="Rosenbaum F."/>
            <person name="Eysell L."/>
            <person name="Mueller V."/>
            <person name="Daniel R."/>
            <person name="Poehlein A."/>
        </authorList>
    </citation>
    <scope>NUCLEOTIDE SEQUENCE [LARGE SCALE GENOMIC DNA]</scope>
    <source>
        <strain evidence="1">DSM 10669</strain>
    </source>
</reference>
<evidence type="ECO:0000313" key="1">
    <source>
        <dbReference type="EMBL" id="XFO69110.1"/>
    </source>
</evidence>
<evidence type="ECO:0000313" key="2">
    <source>
        <dbReference type="Proteomes" id="UP000216752"/>
    </source>
</evidence>
<protein>
    <submittedName>
        <fullName evidence="1">Uncharacterized protein</fullName>
    </submittedName>
</protein>
<keyword evidence="2" id="KW-1185">Reference proteome</keyword>
<dbReference type="Proteomes" id="UP000216752">
    <property type="component" value="Chromosome"/>
</dbReference>
<gene>
    <name evidence="1" type="ORF">SPSIL_053400</name>
</gene>
<organism evidence="1 2">
    <name type="scientific">Sporomusa silvacetica DSM 10669</name>
    <dbReference type="NCBI Taxonomy" id="1123289"/>
    <lineage>
        <taxon>Bacteria</taxon>
        <taxon>Bacillati</taxon>
        <taxon>Bacillota</taxon>
        <taxon>Negativicutes</taxon>
        <taxon>Selenomonadales</taxon>
        <taxon>Sporomusaceae</taxon>
        <taxon>Sporomusa</taxon>
    </lineage>
</organism>
<proteinExistence type="predicted"/>